<accession>A0A455T010</accession>
<evidence type="ECO:0000313" key="1">
    <source>
        <dbReference type="EMBL" id="BBH92671.1"/>
    </source>
</evidence>
<dbReference type="AlphaFoldDB" id="A0A455T010"/>
<dbReference type="EMBL" id="AP019377">
    <property type="protein sequence ID" value="BBH92671.1"/>
    <property type="molecule type" value="Genomic_DNA"/>
</dbReference>
<reference evidence="1" key="1">
    <citation type="submission" date="2018-12" db="EMBL/GenBank/DDBJ databases">
        <title>Novel natural products biosynthetic potential of the class Ktedonobacteria.</title>
        <authorList>
            <person name="Zheng Y."/>
            <person name="Saitou A."/>
            <person name="Wang C.M."/>
            <person name="Toyoda A."/>
            <person name="Minakuchi Y."/>
            <person name="Sekiguchi Y."/>
            <person name="Ueda K."/>
            <person name="Takano H."/>
            <person name="Sakai Y."/>
            <person name="Yokota A."/>
            <person name="Yabe S."/>
        </authorList>
    </citation>
    <scope>NUCLEOTIDE SEQUENCE</scope>
    <source>
        <strain evidence="1">A3-2</strain>
    </source>
</reference>
<proteinExistence type="predicted"/>
<sequence length="253" mass="30380">MKTAQFWYMGLRRPEDFRDPGVVRPFLEALVKRGFILLDLWGEEKKRFFHLWVGLLFLPERPAVRELTEQEREALLEPRIWPELEERLRRFFSEPLDPQQRVAIDIYAAAREGELKGLDWGFTLYCPADEEEEVPAEMAYAWVTEQFLNTNGKRGFWEVELPLLLYRYWRPLVVYLREETERPLPRGEDERVEIRYLYRENLYSAEVVERLGRERLKETPGARVEELEGGGLWLHVYRREEAMAYLGLEQPVW</sequence>
<name>A0A455T010_9CHLR</name>
<protein>
    <submittedName>
        <fullName evidence="1">Uncharacterized protein</fullName>
    </submittedName>
</protein>
<organism evidence="1">
    <name type="scientific">Thermogemmatispora argillosa</name>
    <dbReference type="NCBI Taxonomy" id="2045280"/>
    <lineage>
        <taxon>Bacteria</taxon>
        <taxon>Bacillati</taxon>
        <taxon>Chloroflexota</taxon>
        <taxon>Ktedonobacteria</taxon>
        <taxon>Thermogemmatisporales</taxon>
        <taxon>Thermogemmatisporaceae</taxon>
        <taxon>Thermogemmatispora</taxon>
    </lineage>
</organism>
<gene>
    <name evidence="1" type="ORF">KTA_08700</name>
</gene>